<keyword evidence="4" id="KW-1185">Reference proteome</keyword>
<dbReference type="GO" id="GO:0016628">
    <property type="term" value="F:oxidoreductase activity, acting on the CH-CH group of donors, NAD or NADP as acceptor"/>
    <property type="evidence" value="ECO:0007669"/>
    <property type="project" value="InterPro"/>
</dbReference>
<evidence type="ECO:0000313" key="3">
    <source>
        <dbReference type="EMBL" id="TXL81640.1"/>
    </source>
</evidence>
<dbReference type="InterPro" id="IPR011032">
    <property type="entry name" value="GroES-like_sf"/>
</dbReference>
<name>A0A5C8PUW8_9HYPH</name>
<dbReference type="SUPFAM" id="SSF51735">
    <property type="entry name" value="NAD(P)-binding Rossmann-fold domains"/>
    <property type="match status" value="1"/>
</dbReference>
<keyword evidence="1" id="KW-0560">Oxidoreductase</keyword>
<organism evidence="3 4">
    <name type="scientific">Vineibacter terrae</name>
    <dbReference type="NCBI Taxonomy" id="2586908"/>
    <lineage>
        <taxon>Bacteria</taxon>
        <taxon>Pseudomonadati</taxon>
        <taxon>Pseudomonadota</taxon>
        <taxon>Alphaproteobacteria</taxon>
        <taxon>Hyphomicrobiales</taxon>
        <taxon>Vineibacter</taxon>
    </lineage>
</organism>
<reference evidence="3 4" key="1">
    <citation type="submission" date="2019-06" db="EMBL/GenBank/DDBJ databases">
        <title>New taxonomy in bacterial strain CC-CFT640, isolated from vineyard.</title>
        <authorList>
            <person name="Lin S.-Y."/>
            <person name="Tsai C.-F."/>
            <person name="Young C.-C."/>
        </authorList>
    </citation>
    <scope>NUCLEOTIDE SEQUENCE [LARGE SCALE GENOMIC DNA]</scope>
    <source>
        <strain evidence="3 4">CC-CFT640</strain>
    </source>
</reference>
<dbReference type="InterPro" id="IPR036291">
    <property type="entry name" value="NAD(P)-bd_dom_sf"/>
</dbReference>
<evidence type="ECO:0000313" key="4">
    <source>
        <dbReference type="Proteomes" id="UP000321638"/>
    </source>
</evidence>
<accession>A0A5C8PUW8</accession>
<dbReference type="Gene3D" id="3.90.180.10">
    <property type="entry name" value="Medium-chain alcohol dehydrogenases, catalytic domain"/>
    <property type="match status" value="1"/>
</dbReference>
<comment type="caution">
    <text evidence="3">The sequence shown here is derived from an EMBL/GenBank/DDBJ whole genome shotgun (WGS) entry which is preliminary data.</text>
</comment>
<proteinExistence type="predicted"/>
<dbReference type="Pfam" id="PF16884">
    <property type="entry name" value="ADH_N_2"/>
    <property type="match status" value="1"/>
</dbReference>
<dbReference type="CDD" id="cd05288">
    <property type="entry name" value="PGDH"/>
    <property type="match status" value="1"/>
</dbReference>
<feature type="domain" description="Enoyl reductase (ER)" evidence="2">
    <location>
        <begin position="49"/>
        <end position="367"/>
    </location>
</feature>
<dbReference type="SUPFAM" id="SSF50129">
    <property type="entry name" value="GroES-like"/>
    <property type="match status" value="1"/>
</dbReference>
<sequence length="371" mass="39287">MSVIHSTLAAKPVQVLVGSRDQVVTPATMRTAMQNSRHVVLARQPQGQPVPADFAVQARTLPDLPAGRVRVEVLYATANPGSRNRLSGQASYARGMALGETMEGPAVGRIVQSRNPDFQAGELVSGPFGWAEHVQVSGRGLRRVPADTPSVSAWAGILSIPGLTGYFGLRDTGAAKAGETVLISSAAGPVGATAGQIARLMGCRVIGIASGAQKLRWLREVAGFDAVVDRAGAATADDLAARIAAAAPDGVDLYFDNVGGPLLDAAIANLRLKGRIVISGQISDYNTAPEQRYGTRRVDSFISKRLRMEGLVVFDFADRFDEATTAMTGWIRDGRLKFKEHIVDGLEALPALFCAQMRGEIFGRALARLAS</sequence>
<gene>
    <name evidence="3" type="ORF">FHP25_03680</name>
</gene>
<dbReference type="OrthoDB" id="9805663at2"/>
<dbReference type="InterPro" id="IPR020843">
    <property type="entry name" value="ER"/>
</dbReference>
<dbReference type="InterPro" id="IPR013149">
    <property type="entry name" value="ADH-like_C"/>
</dbReference>
<dbReference type="Gene3D" id="3.40.50.720">
    <property type="entry name" value="NAD(P)-binding Rossmann-like Domain"/>
    <property type="match status" value="1"/>
</dbReference>
<protein>
    <submittedName>
        <fullName evidence="3">NADP-dependent oxidoreductase</fullName>
    </submittedName>
</protein>
<dbReference type="PANTHER" id="PTHR43205">
    <property type="entry name" value="PROSTAGLANDIN REDUCTASE"/>
    <property type="match status" value="1"/>
</dbReference>
<dbReference type="EMBL" id="VDUZ01000003">
    <property type="protein sequence ID" value="TXL81640.1"/>
    <property type="molecule type" value="Genomic_DNA"/>
</dbReference>
<dbReference type="PANTHER" id="PTHR43205:SF7">
    <property type="entry name" value="PROSTAGLANDIN REDUCTASE 1"/>
    <property type="match status" value="1"/>
</dbReference>
<dbReference type="FunFam" id="3.40.50.720:FF:000121">
    <property type="entry name" value="Prostaglandin reductase 2"/>
    <property type="match status" value="1"/>
</dbReference>
<dbReference type="InterPro" id="IPR045010">
    <property type="entry name" value="MDR_fam"/>
</dbReference>
<evidence type="ECO:0000256" key="1">
    <source>
        <dbReference type="ARBA" id="ARBA00023002"/>
    </source>
</evidence>
<dbReference type="AlphaFoldDB" id="A0A5C8PUW8"/>
<dbReference type="SMART" id="SM00829">
    <property type="entry name" value="PKS_ER"/>
    <property type="match status" value="1"/>
</dbReference>
<dbReference type="InterPro" id="IPR041694">
    <property type="entry name" value="ADH_N_2"/>
</dbReference>
<dbReference type="Proteomes" id="UP000321638">
    <property type="component" value="Unassembled WGS sequence"/>
</dbReference>
<dbReference type="Pfam" id="PF00107">
    <property type="entry name" value="ADH_zinc_N"/>
    <property type="match status" value="1"/>
</dbReference>
<evidence type="ECO:0000259" key="2">
    <source>
        <dbReference type="SMART" id="SM00829"/>
    </source>
</evidence>